<gene>
    <name evidence="5" type="ORF">RM445_26675</name>
</gene>
<keyword evidence="1" id="KW-0238">DNA-binding</keyword>
<feature type="compositionally biased region" description="Polar residues" evidence="2">
    <location>
        <begin position="70"/>
        <end position="79"/>
    </location>
</feature>
<evidence type="ECO:0000259" key="3">
    <source>
        <dbReference type="Pfam" id="PF11774"/>
    </source>
</evidence>
<dbReference type="Pfam" id="PF11774">
    <property type="entry name" value="Lsr2"/>
    <property type="match status" value="1"/>
</dbReference>
<evidence type="ECO:0000313" key="5">
    <source>
        <dbReference type="EMBL" id="MDT0353103.1"/>
    </source>
</evidence>
<evidence type="ECO:0000259" key="4">
    <source>
        <dbReference type="Pfam" id="PF23359"/>
    </source>
</evidence>
<organism evidence="5 6">
    <name type="scientific">Pseudonocardia charpentierae</name>
    <dbReference type="NCBI Taxonomy" id="3075545"/>
    <lineage>
        <taxon>Bacteria</taxon>
        <taxon>Bacillati</taxon>
        <taxon>Actinomycetota</taxon>
        <taxon>Actinomycetes</taxon>
        <taxon>Pseudonocardiales</taxon>
        <taxon>Pseudonocardiaceae</taxon>
        <taxon>Pseudonocardia</taxon>
    </lineage>
</organism>
<keyword evidence="6" id="KW-1185">Reference proteome</keyword>
<dbReference type="RefSeq" id="WP_311559616.1">
    <property type="nucleotide sequence ID" value="NZ_JAVREJ010000026.1"/>
</dbReference>
<dbReference type="InterPro" id="IPR024412">
    <property type="entry name" value="Lsr2_dim_dom"/>
</dbReference>
<dbReference type="Gene3D" id="3.30.60.230">
    <property type="entry name" value="Lsr2, dimerization domain"/>
    <property type="match status" value="1"/>
</dbReference>
<dbReference type="InterPro" id="IPR036625">
    <property type="entry name" value="E3-bd_dom_sf"/>
</dbReference>
<feature type="domain" description="Lsr2 DNA-binding" evidence="4">
    <location>
        <begin position="81"/>
        <end position="116"/>
    </location>
</feature>
<evidence type="ECO:0000256" key="2">
    <source>
        <dbReference type="SAM" id="MobiDB-lite"/>
    </source>
</evidence>
<feature type="compositionally biased region" description="Basic and acidic residues" evidence="2">
    <location>
        <begin position="80"/>
        <end position="104"/>
    </location>
</feature>
<feature type="domain" description="Lsr2 dimerization" evidence="3">
    <location>
        <begin position="1"/>
        <end position="58"/>
    </location>
</feature>
<reference evidence="6" key="1">
    <citation type="submission" date="2023-07" db="EMBL/GenBank/DDBJ databases">
        <title>30 novel species of actinomycetes from the DSMZ collection.</title>
        <authorList>
            <person name="Nouioui I."/>
        </authorList>
    </citation>
    <scope>NUCLEOTIDE SEQUENCE [LARGE SCALE GENOMIC DNA]</scope>
    <source>
        <strain evidence="6">DSM 45834</strain>
    </source>
</reference>
<feature type="region of interest" description="Disordered" evidence="2">
    <location>
        <begin position="52"/>
        <end position="117"/>
    </location>
</feature>
<dbReference type="InterPro" id="IPR042261">
    <property type="entry name" value="Lsr2-like_dimerization"/>
</dbReference>
<protein>
    <submittedName>
        <fullName evidence="5">Lsr2 family protein</fullName>
    </submittedName>
</protein>
<dbReference type="Gene3D" id="4.10.320.10">
    <property type="entry name" value="E3-binding domain"/>
    <property type="match status" value="1"/>
</dbReference>
<comment type="caution">
    <text evidence="5">The sequence shown here is derived from an EMBL/GenBank/DDBJ whole genome shotgun (WGS) entry which is preliminary data.</text>
</comment>
<name>A0ABU2NGK8_9PSEU</name>
<proteinExistence type="predicted"/>
<accession>A0ABU2NGK8</accession>
<dbReference type="EMBL" id="JAVREJ010000026">
    <property type="protein sequence ID" value="MDT0353103.1"/>
    <property type="molecule type" value="Genomic_DNA"/>
</dbReference>
<dbReference type="InterPro" id="IPR055370">
    <property type="entry name" value="Lsr2_DNA-bd"/>
</dbReference>
<sequence length="117" mass="12958">MAQQTTVRFIDDIDGSEAVGTVTFSLDNRAYEIDLSDENTDKLHEALAPFIEHGRKAGGRSGGRGRTQGQAPMTETPVRSNREETHAIREWARQNGHEVSDRGRISKSVMEAYQAAN</sequence>
<dbReference type="Pfam" id="PF23359">
    <property type="entry name" value="Lsr2_DNA-bd"/>
    <property type="match status" value="1"/>
</dbReference>
<evidence type="ECO:0000313" key="6">
    <source>
        <dbReference type="Proteomes" id="UP001183202"/>
    </source>
</evidence>
<dbReference type="Proteomes" id="UP001183202">
    <property type="component" value="Unassembled WGS sequence"/>
</dbReference>
<evidence type="ECO:0000256" key="1">
    <source>
        <dbReference type="ARBA" id="ARBA00023125"/>
    </source>
</evidence>